<gene>
    <name evidence="11" type="ORF">MKW98_019510</name>
</gene>
<dbReference type="PROSITE" id="PS51032">
    <property type="entry name" value="AP2_ERF"/>
    <property type="match status" value="1"/>
</dbReference>
<dbReference type="GO" id="GO:0005634">
    <property type="term" value="C:nucleus"/>
    <property type="evidence" value="ECO:0007669"/>
    <property type="project" value="UniProtKB-SubCell"/>
</dbReference>
<keyword evidence="6" id="KW-0804">Transcription</keyword>
<evidence type="ECO:0000256" key="5">
    <source>
        <dbReference type="ARBA" id="ARBA00023159"/>
    </source>
</evidence>
<keyword evidence="3" id="KW-0805">Transcription regulation</keyword>
<keyword evidence="4" id="KW-0238">DNA-binding</keyword>
<dbReference type="GO" id="GO:0003700">
    <property type="term" value="F:DNA-binding transcription factor activity"/>
    <property type="evidence" value="ECO:0007669"/>
    <property type="project" value="InterPro"/>
</dbReference>
<comment type="subcellular location">
    <subcellularLocation>
        <location evidence="1">Nucleus</location>
    </subcellularLocation>
</comment>
<dbReference type="InterPro" id="IPR036955">
    <property type="entry name" value="AP2/ERF_dom_sf"/>
</dbReference>
<feature type="region of interest" description="Disordered" evidence="9">
    <location>
        <begin position="206"/>
        <end position="259"/>
    </location>
</feature>
<keyword evidence="7" id="KW-0539">Nucleus</keyword>
<dbReference type="PRINTS" id="PR00367">
    <property type="entry name" value="ETHRSPELEMNT"/>
</dbReference>
<dbReference type="InterPro" id="IPR051758">
    <property type="entry name" value="ERF/AP2-like"/>
</dbReference>
<dbReference type="Gene3D" id="3.30.730.10">
    <property type="entry name" value="AP2/ERF domain"/>
    <property type="match status" value="1"/>
</dbReference>
<evidence type="ECO:0000313" key="12">
    <source>
        <dbReference type="Proteomes" id="UP001202328"/>
    </source>
</evidence>
<dbReference type="Proteomes" id="UP001202328">
    <property type="component" value="Unassembled WGS sequence"/>
</dbReference>
<evidence type="ECO:0000256" key="4">
    <source>
        <dbReference type="ARBA" id="ARBA00023125"/>
    </source>
</evidence>
<feature type="compositionally biased region" description="Basic residues" evidence="9">
    <location>
        <begin position="206"/>
        <end position="216"/>
    </location>
</feature>
<dbReference type="Pfam" id="PF00847">
    <property type="entry name" value="AP2"/>
    <property type="match status" value="1"/>
</dbReference>
<feature type="domain" description="AP2/ERF" evidence="10">
    <location>
        <begin position="114"/>
        <end position="171"/>
    </location>
</feature>
<evidence type="ECO:0000256" key="2">
    <source>
        <dbReference type="ARBA" id="ARBA00022745"/>
    </source>
</evidence>
<dbReference type="EMBL" id="JAJJMB010012638">
    <property type="protein sequence ID" value="KAI3874937.1"/>
    <property type="molecule type" value="Genomic_DNA"/>
</dbReference>
<keyword evidence="2" id="KW-0936">Ethylene signaling pathway</keyword>
<dbReference type="SMART" id="SM00380">
    <property type="entry name" value="AP2"/>
    <property type="match status" value="1"/>
</dbReference>
<evidence type="ECO:0000256" key="8">
    <source>
        <dbReference type="ARBA" id="ARBA00024343"/>
    </source>
</evidence>
<comment type="caution">
    <text evidence="11">The sequence shown here is derived from an EMBL/GenBank/DDBJ whole genome shotgun (WGS) entry which is preliminary data.</text>
</comment>
<organism evidence="11 12">
    <name type="scientific">Papaver atlanticum</name>
    <dbReference type="NCBI Taxonomy" id="357466"/>
    <lineage>
        <taxon>Eukaryota</taxon>
        <taxon>Viridiplantae</taxon>
        <taxon>Streptophyta</taxon>
        <taxon>Embryophyta</taxon>
        <taxon>Tracheophyta</taxon>
        <taxon>Spermatophyta</taxon>
        <taxon>Magnoliopsida</taxon>
        <taxon>Ranunculales</taxon>
        <taxon>Papaveraceae</taxon>
        <taxon>Papaveroideae</taxon>
        <taxon>Papaver</taxon>
    </lineage>
</organism>
<dbReference type="InterPro" id="IPR016177">
    <property type="entry name" value="DNA-bd_dom_sf"/>
</dbReference>
<evidence type="ECO:0000259" key="10">
    <source>
        <dbReference type="PROSITE" id="PS51032"/>
    </source>
</evidence>
<evidence type="ECO:0000256" key="7">
    <source>
        <dbReference type="ARBA" id="ARBA00023242"/>
    </source>
</evidence>
<dbReference type="InterPro" id="IPR001471">
    <property type="entry name" value="AP2/ERF_dom"/>
</dbReference>
<sequence length="301" mass="33824">MNDLNFTPQFSFSRNSSSLLSELLLTSGTNPLDSIFFSSNSKTCSSNGAVVSNPLESIGSSVYLRQREFLEKFNFERSKTNNTATQNSPTSERQVQKTTTYFSSTSRSDKMKKLYRGVRQRHWGKWVAEIRLPQNRIRVWLGTYDTAEVAAYAYDVAAYKLRGEYARLNFPNLGDESKLRFSDRARLSALRSSVDAKIQAICQKVRREKGRRKKGKGNANSDSKANDKIPNPSSISRLNLESISEEDSSSKSDSYSNSSEDVNCSSMLLDCGEYEGCCSLARMPSYDPELIWEVLASPICC</sequence>
<name>A0AAD4S9H7_9MAGN</name>
<reference evidence="11" key="1">
    <citation type="submission" date="2022-04" db="EMBL/GenBank/DDBJ databases">
        <title>A functionally conserved STORR gene fusion in Papaver species that diverged 16.8 million years ago.</title>
        <authorList>
            <person name="Catania T."/>
        </authorList>
    </citation>
    <scope>NUCLEOTIDE SEQUENCE</scope>
    <source>
        <strain evidence="11">S-188037</strain>
    </source>
</reference>
<protein>
    <recommendedName>
        <fullName evidence="10">AP2/ERF domain-containing protein</fullName>
    </recommendedName>
</protein>
<evidence type="ECO:0000256" key="9">
    <source>
        <dbReference type="SAM" id="MobiDB-lite"/>
    </source>
</evidence>
<evidence type="ECO:0000256" key="6">
    <source>
        <dbReference type="ARBA" id="ARBA00023163"/>
    </source>
</evidence>
<dbReference type="FunFam" id="3.30.730.10:FF:000001">
    <property type="entry name" value="Ethylene-responsive transcription factor 2"/>
    <property type="match status" value="1"/>
</dbReference>
<dbReference type="GO" id="GO:0009873">
    <property type="term" value="P:ethylene-activated signaling pathway"/>
    <property type="evidence" value="ECO:0007669"/>
    <property type="project" value="UniProtKB-KW"/>
</dbReference>
<dbReference type="PANTHER" id="PTHR31657:SF20">
    <property type="entry name" value="ETHYLENE-RESPONSIVE TRANSCRIPTION FACTOR ERF061"/>
    <property type="match status" value="1"/>
</dbReference>
<dbReference type="GO" id="GO:0000976">
    <property type="term" value="F:transcription cis-regulatory region binding"/>
    <property type="evidence" value="ECO:0007669"/>
    <property type="project" value="UniProtKB-ARBA"/>
</dbReference>
<keyword evidence="5" id="KW-0010">Activator</keyword>
<proteinExistence type="inferred from homology"/>
<dbReference type="SUPFAM" id="SSF54171">
    <property type="entry name" value="DNA-binding domain"/>
    <property type="match status" value="1"/>
</dbReference>
<comment type="similarity">
    <text evidence="8">Belongs to the AP2/ERF transcription factor family. ERF subfamily.</text>
</comment>
<dbReference type="CDD" id="cd00018">
    <property type="entry name" value="AP2"/>
    <property type="match status" value="1"/>
</dbReference>
<dbReference type="PANTHER" id="PTHR31657">
    <property type="entry name" value="ETHYLENE-RESPONSIVE TRANSCRIPTION FACTOR ERF061"/>
    <property type="match status" value="1"/>
</dbReference>
<accession>A0AAD4S9H7</accession>
<evidence type="ECO:0000256" key="1">
    <source>
        <dbReference type="ARBA" id="ARBA00004123"/>
    </source>
</evidence>
<evidence type="ECO:0000313" key="11">
    <source>
        <dbReference type="EMBL" id="KAI3874937.1"/>
    </source>
</evidence>
<evidence type="ECO:0000256" key="3">
    <source>
        <dbReference type="ARBA" id="ARBA00023015"/>
    </source>
</evidence>
<dbReference type="AlphaFoldDB" id="A0AAD4S9H7"/>
<keyword evidence="12" id="KW-1185">Reference proteome</keyword>